<reference evidence="4 5" key="1">
    <citation type="journal article" date="2015" name="Genome Announc.">
        <title>Complete Genome Sequence of Sedimenticola thiotaurini Strain SIP-G1, a Polyphosphate- and Polyhydroxyalkanoate-Accumulating Sulfur-Oxidizing Gammaproteobacterium Isolated from Salt Marsh Sediments.</title>
        <authorList>
            <person name="Flood B.E."/>
            <person name="Jones D.S."/>
            <person name="Bailey J.V."/>
        </authorList>
    </citation>
    <scope>NUCLEOTIDE SEQUENCE [LARGE SCALE GENOMIC DNA]</scope>
    <source>
        <strain evidence="4 5">SIP-G1</strain>
    </source>
</reference>
<dbReference type="Gene3D" id="1.10.1040.20">
    <property type="entry name" value="ProC-like, C-terminal domain"/>
    <property type="match status" value="1"/>
</dbReference>
<dbReference type="OrthoDB" id="8650434at2"/>
<dbReference type="AlphaFoldDB" id="A0A0F7JVI6"/>
<feature type="domain" description="DUF2520" evidence="3">
    <location>
        <begin position="139"/>
        <end position="267"/>
    </location>
</feature>
<evidence type="ECO:0000313" key="4">
    <source>
        <dbReference type="EMBL" id="AKH19364.1"/>
    </source>
</evidence>
<dbReference type="KEGG" id="seds:AAY24_02270"/>
<dbReference type="PANTHER" id="PTHR40459:SF1">
    <property type="entry name" value="CONSERVED HYPOTHETICAL ALANINE AND LEUCINE RICH PROTEIN"/>
    <property type="match status" value="1"/>
</dbReference>
<dbReference type="Pfam" id="PF10728">
    <property type="entry name" value="DUF2520"/>
    <property type="match status" value="1"/>
</dbReference>
<evidence type="ECO:0000259" key="2">
    <source>
        <dbReference type="Pfam" id="PF10727"/>
    </source>
</evidence>
<accession>A0A0F7JVI6</accession>
<gene>
    <name evidence="4" type="ORF">AAY24_02270</name>
</gene>
<dbReference type="Gene3D" id="3.40.50.720">
    <property type="entry name" value="NAD(P)-binding Rossmann-like Domain"/>
    <property type="match status" value="1"/>
</dbReference>
<dbReference type="Proteomes" id="UP000034410">
    <property type="component" value="Chromosome"/>
</dbReference>
<dbReference type="SUPFAM" id="SSF51735">
    <property type="entry name" value="NAD(P)-binding Rossmann-fold domains"/>
    <property type="match status" value="1"/>
</dbReference>
<evidence type="ECO:0000313" key="5">
    <source>
        <dbReference type="Proteomes" id="UP000034410"/>
    </source>
</evidence>
<dbReference type="InterPro" id="IPR018931">
    <property type="entry name" value="DUF2520"/>
</dbReference>
<feature type="domain" description="Putative oxidoreductase/dehydrogenase Rossmann-like" evidence="2">
    <location>
        <begin position="5"/>
        <end position="121"/>
    </location>
</feature>
<dbReference type="SUPFAM" id="SSF48179">
    <property type="entry name" value="6-phosphogluconate dehydrogenase C-terminal domain-like"/>
    <property type="match status" value="1"/>
</dbReference>
<dbReference type="InterPro" id="IPR019665">
    <property type="entry name" value="OxRdtase/DH_put_Rossmann_dom"/>
</dbReference>
<dbReference type="PATRIC" id="fig|1543721.4.peg.478"/>
<keyword evidence="1" id="KW-0560">Oxidoreductase</keyword>
<dbReference type="Pfam" id="PF10727">
    <property type="entry name" value="Rossmann-like"/>
    <property type="match status" value="1"/>
</dbReference>
<dbReference type="PANTHER" id="PTHR40459">
    <property type="entry name" value="CONSERVED HYPOTHETICAL ALANINE AND LEUCINE RICH PROTEIN"/>
    <property type="match status" value="1"/>
</dbReference>
<evidence type="ECO:0000259" key="3">
    <source>
        <dbReference type="Pfam" id="PF10728"/>
    </source>
</evidence>
<dbReference type="InterPro" id="IPR008927">
    <property type="entry name" value="6-PGluconate_DH-like_C_sf"/>
</dbReference>
<dbReference type="RefSeq" id="WP_046858303.1">
    <property type="nucleotide sequence ID" value="NZ_CP011412.1"/>
</dbReference>
<evidence type="ECO:0000256" key="1">
    <source>
        <dbReference type="ARBA" id="ARBA00023002"/>
    </source>
</evidence>
<keyword evidence="5" id="KW-1185">Reference proteome</keyword>
<protein>
    <recommendedName>
        <fullName evidence="6">DUF2520 domain-containing protein</fullName>
    </recommendedName>
</protein>
<dbReference type="EMBL" id="CP011412">
    <property type="protein sequence ID" value="AKH19364.1"/>
    <property type="molecule type" value="Genomic_DNA"/>
</dbReference>
<dbReference type="GO" id="GO:0016491">
    <property type="term" value="F:oxidoreductase activity"/>
    <property type="evidence" value="ECO:0007669"/>
    <property type="project" value="UniProtKB-KW"/>
</dbReference>
<sequence length="300" mass="31083">MTKERIALVGAGAAGGALLLALHRAGYPIAGIASRTLASAQRCASLTGNPPASEDPAPAVVSADIIIVATPDGQIEPVCRSIADQGVIRPGQLFLHLSGARTADTLKPAAHKGAEVLALHPIQSLADPEKGAQLLLGSWFCLEGSAAAIGRGTALVEALQGQTLVVPADKKALYHAALCVASNYLITLESLAVTLLEQLGINRQDGLKALLPLIAGSVDNLAHSGLPDALTGPISRGDTTTIAAHIDALRQIPPDYQAIYRMLAKETVKLALEKGGLDQEEAEQIQLLLTPQPPDECLIS</sequence>
<dbReference type="InterPro" id="IPR036291">
    <property type="entry name" value="NAD(P)-bd_dom_sf"/>
</dbReference>
<organism evidence="4 5">
    <name type="scientific">Sedimenticola thiotaurini</name>
    <dbReference type="NCBI Taxonomy" id="1543721"/>
    <lineage>
        <taxon>Bacteria</taxon>
        <taxon>Pseudomonadati</taxon>
        <taxon>Pseudomonadota</taxon>
        <taxon>Gammaproteobacteria</taxon>
        <taxon>Chromatiales</taxon>
        <taxon>Sedimenticolaceae</taxon>
        <taxon>Sedimenticola</taxon>
    </lineage>
</organism>
<dbReference type="InterPro" id="IPR037108">
    <property type="entry name" value="TM1727-like_C_sf"/>
</dbReference>
<proteinExistence type="predicted"/>
<evidence type="ECO:0008006" key="6">
    <source>
        <dbReference type="Google" id="ProtNLM"/>
    </source>
</evidence>
<name>A0A0F7JVI6_9GAMM</name>